<sequence>MTQTIITAGDATVNNVAIQGGDDGTMVLKVGAAGSKVNALSFAADGTPTLLKVPVNATAQSMVRVNTSNGYGSTNTVVRRFSNVVTNQGSDITYADSATLGATFTVNTNGVYSLSYSENYGGTGQFCITVNGTQFTVGPNSINANDRAASGATSTAGVSGTVANTMYLAAGSVVRASGDGSGAGTNGSTQFTITRVA</sequence>
<proteinExistence type="predicted"/>
<name>A0A6J5LT05_9CAUD</name>
<reference evidence="1" key="1">
    <citation type="submission" date="2020-04" db="EMBL/GenBank/DDBJ databases">
        <authorList>
            <person name="Chiriac C."/>
            <person name="Salcher M."/>
            <person name="Ghai R."/>
            <person name="Kavagutti S V."/>
        </authorList>
    </citation>
    <scope>NUCLEOTIDE SEQUENCE</scope>
</reference>
<protein>
    <submittedName>
        <fullName evidence="1">Uncharacterized protein</fullName>
    </submittedName>
</protein>
<accession>A0A6J5LT05</accession>
<evidence type="ECO:0000313" key="1">
    <source>
        <dbReference type="EMBL" id="CAB4134849.1"/>
    </source>
</evidence>
<organism evidence="1">
    <name type="scientific">uncultured Caudovirales phage</name>
    <dbReference type="NCBI Taxonomy" id="2100421"/>
    <lineage>
        <taxon>Viruses</taxon>
        <taxon>Duplodnaviria</taxon>
        <taxon>Heunggongvirae</taxon>
        <taxon>Uroviricota</taxon>
        <taxon>Caudoviricetes</taxon>
        <taxon>Peduoviridae</taxon>
        <taxon>Maltschvirus</taxon>
        <taxon>Maltschvirus maltsch</taxon>
    </lineage>
</organism>
<gene>
    <name evidence="1" type="ORF">UFOVP275_24</name>
</gene>
<dbReference type="EMBL" id="LR796290">
    <property type="protein sequence ID" value="CAB4134849.1"/>
    <property type="molecule type" value="Genomic_DNA"/>
</dbReference>